<organism evidence="1">
    <name type="scientific">Opuntia streptacantha</name>
    <name type="common">Prickly pear cactus</name>
    <name type="synonym">Opuntia cardona</name>
    <dbReference type="NCBI Taxonomy" id="393608"/>
    <lineage>
        <taxon>Eukaryota</taxon>
        <taxon>Viridiplantae</taxon>
        <taxon>Streptophyta</taxon>
        <taxon>Embryophyta</taxon>
        <taxon>Tracheophyta</taxon>
        <taxon>Spermatophyta</taxon>
        <taxon>Magnoliopsida</taxon>
        <taxon>eudicotyledons</taxon>
        <taxon>Gunneridae</taxon>
        <taxon>Pentapetalae</taxon>
        <taxon>Caryophyllales</taxon>
        <taxon>Cactineae</taxon>
        <taxon>Cactaceae</taxon>
        <taxon>Opuntioideae</taxon>
        <taxon>Opuntia</taxon>
    </lineage>
</organism>
<proteinExistence type="predicted"/>
<sequence>MKERKRDFTYFTVLNSISASLDFLGVNTVQNLTSSNNDIGQHWHSVLFHCFYLSFQFHSHSFQFFQKLKNLLHVRASNLSKAPKCCLSHDMEKPLQCRNCVVYRGENAAQLTQKPF</sequence>
<name>A0A7C9E2U8_OPUST</name>
<protein>
    <submittedName>
        <fullName evidence="1">Uncharacterized protein</fullName>
    </submittedName>
</protein>
<accession>A0A7C9E2U8</accession>
<dbReference type="AlphaFoldDB" id="A0A7C9E2U8"/>
<reference evidence="1" key="1">
    <citation type="journal article" date="2013" name="J. Plant Res.">
        <title>Effect of fungi and light on seed germination of three Opuntia species from semiarid lands of central Mexico.</title>
        <authorList>
            <person name="Delgado-Sanchez P."/>
            <person name="Jimenez-Bremont J.F."/>
            <person name="Guerrero-Gonzalez Mde L."/>
            <person name="Flores J."/>
        </authorList>
    </citation>
    <scope>NUCLEOTIDE SEQUENCE</scope>
    <source>
        <tissue evidence="1">Cladode</tissue>
    </source>
</reference>
<reference evidence="1" key="2">
    <citation type="submission" date="2020-07" db="EMBL/GenBank/DDBJ databases">
        <authorList>
            <person name="Vera ALvarez R."/>
            <person name="Arias-Moreno D.M."/>
            <person name="Jimenez-Jacinto V."/>
            <person name="Jimenez-Bremont J.F."/>
            <person name="Swaminathan K."/>
            <person name="Moose S.P."/>
            <person name="Guerrero-Gonzalez M.L."/>
            <person name="Marino-Ramirez L."/>
            <person name="Landsman D."/>
            <person name="Rodriguez-Kessler M."/>
            <person name="Delgado-Sanchez P."/>
        </authorList>
    </citation>
    <scope>NUCLEOTIDE SEQUENCE</scope>
    <source>
        <tissue evidence="1">Cladode</tissue>
    </source>
</reference>
<dbReference type="EMBL" id="GISG01173250">
    <property type="protein sequence ID" value="MBA4652124.1"/>
    <property type="molecule type" value="Transcribed_RNA"/>
</dbReference>
<evidence type="ECO:0000313" key="1">
    <source>
        <dbReference type="EMBL" id="MBA4652124.1"/>
    </source>
</evidence>